<keyword evidence="1" id="KW-0812">Transmembrane</keyword>
<keyword evidence="1" id="KW-0472">Membrane</keyword>
<sequence>MQSLRLVACEMAKSLRLVVFLVMYRVALLQAEVVVLFAVECVRDPLFATFFFC</sequence>
<protein>
    <submittedName>
        <fullName evidence="2">Membrane-associated protein, putative</fullName>
    </submittedName>
</protein>
<organism evidence="2 3">
    <name type="scientific">Bodo saltans</name>
    <name type="common">Flagellated protozoan</name>
    <dbReference type="NCBI Taxonomy" id="75058"/>
    <lineage>
        <taxon>Eukaryota</taxon>
        <taxon>Discoba</taxon>
        <taxon>Euglenozoa</taxon>
        <taxon>Kinetoplastea</taxon>
        <taxon>Metakinetoplastina</taxon>
        <taxon>Eubodonida</taxon>
        <taxon>Bodonidae</taxon>
        <taxon>Bodo</taxon>
    </lineage>
</organism>
<gene>
    <name evidence="2" type="ORF">BSAL_03170</name>
</gene>
<keyword evidence="1" id="KW-1133">Transmembrane helix</keyword>
<dbReference type="EMBL" id="CYKH01002226">
    <property type="protein sequence ID" value="CUI15544.1"/>
    <property type="molecule type" value="Genomic_DNA"/>
</dbReference>
<name>A0A0S4KIT0_BODSA</name>
<dbReference type="AlphaFoldDB" id="A0A0S4KIT0"/>
<dbReference type="Proteomes" id="UP000051952">
    <property type="component" value="Unassembled WGS sequence"/>
</dbReference>
<evidence type="ECO:0000313" key="2">
    <source>
        <dbReference type="EMBL" id="CUI15544.1"/>
    </source>
</evidence>
<evidence type="ECO:0000313" key="3">
    <source>
        <dbReference type="Proteomes" id="UP000051952"/>
    </source>
</evidence>
<proteinExistence type="predicted"/>
<feature type="transmembrane region" description="Helical" evidence="1">
    <location>
        <begin position="15"/>
        <end position="39"/>
    </location>
</feature>
<keyword evidence="3" id="KW-1185">Reference proteome</keyword>
<accession>A0A0S4KIT0</accession>
<dbReference type="VEuPathDB" id="TriTrypDB:BSAL_03170"/>
<evidence type="ECO:0000256" key="1">
    <source>
        <dbReference type="SAM" id="Phobius"/>
    </source>
</evidence>
<reference evidence="3" key="1">
    <citation type="submission" date="2015-09" db="EMBL/GenBank/DDBJ databases">
        <authorList>
            <consortium name="Pathogen Informatics"/>
        </authorList>
    </citation>
    <scope>NUCLEOTIDE SEQUENCE [LARGE SCALE GENOMIC DNA]</scope>
    <source>
        <strain evidence="3">Lake Konstanz</strain>
    </source>
</reference>